<organism evidence="3">
    <name type="scientific">bioreactor metagenome</name>
    <dbReference type="NCBI Taxonomy" id="1076179"/>
    <lineage>
        <taxon>unclassified sequences</taxon>
        <taxon>metagenomes</taxon>
        <taxon>ecological metagenomes</taxon>
    </lineage>
</organism>
<dbReference type="CDD" id="cd06088">
    <property type="entry name" value="KOW_RPL14"/>
    <property type="match status" value="1"/>
</dbReference>
<sequence length="88" mass="10027">MEFFPGQVVYSKCGRDKGRAFIILSFEENYLYLTDGTLRPIERPKKKKVMHVQKTGFVFSELGEKIINGETITNSEIEKALKNVAANI</sequence>
<accession>A0A645HWZ5</accession>
<dbReference type="AlphaFoldDB" id="A0A645HWZ5"/>
<evidence type="ECO:0008006" key="4">
    <source>
        <dbReference type="Google" id="ProtNLM"/>
    </source>
</evidence>
<comment type="caution">
    <text evidence="3">The sequence shown here is derived from an EMBL/GenBank/DDBJ whole genome shotgun (WGS) entry which is preliminary data.</text>
</comment>
<evidence type="ECO:0000256" key="2">
    <source>
        <dbReference type="ARBA" id="ARBA00023274"/>
    </source>
</evidence>
<dbReference type="GO" id="GO:0005840">
    <property type="term" value="C:ribosome"/>
    <property type="evidence" value="ECO:0007669"/>
    <property type="project" value="UniProtKB-KW"/>
</dbReference>
<dbReference type="InterPro" id="IPR008991">
    <property type="entry name" value="Translation_prot_SH3-like_sf"/>
</dbReference>
<protein>
    <recommendedName>
        <fullName evidence="4">RNA-binding protein</fullName>
    </recommendedName>
</protein>
<keyword evidence="1" id="KW-0689">Ribosomal protein</keyword>
<proteinExistence type="predicted"/>
<dbReference type="GO" id="GO:1990904">
    <property type="term" value="C:ribonucleoprotein complex"/>
    <property type="evidence" value="ECO:0007669"/>
    <property type="project" value="UniProtKB-KW"/>
</dbReference>
<gene>
    <name evidence="3" type="ORF">SDC9_190256</name>
</gene>
<dbReference type="InterPro" id="IPR041985">
    <property type="entry name" value="Ribosomal_eL14_KOW"/>
</dbReference>
<evidence type="ECO:0000256" key="1">
    <source>
        <dbReference type="ARBA" id="ARBA00022980"/>
    </source>
</evidence>
<reference evidence="3" key="1">
    <citation type="submission" date="2019-08" db="EMBL/GenBank/DDBJ databases">
        <authorList>
            <person name="Kucharzyk K."/>
            <person name="Murdoch R.W."/>
            <person name="Higgins S."/>
            <person name="Loffler F."/>
        </authorList>
    </citation>
    <scope>NUCLEOTIDE SEQUENCE</scope>
</reference>
<dbReference type="SUPFAM" id="SSF50104">
    <property type="entry name" value="Translation proteins SH3-like domain"/>
    <property type="match status" value="1"/>
</dbReference>
<keyword evidence="2" id="KW-0687">Ribonucleoprotein</keyword>
<evidence type="ECO:0000313" key="3">
    <source>
        <dbReference type="EMBL" id="MPN42699.1"/>
    </source>
</evidence>
<dbReference type="EMBL" id="VSSQ01100618">
    <property type="protein sequence ID" value="MPN42699.1"/>
    <property type="molecule type" value="Genomic_DNA"/>
</dbReference>
<name>A0A645HWZ5_9ZZZZ</name>